<name>A0A0N9XCV3_PSEFL</name>
<proteinExistence type="predicted"/>
<dbReference type="AlphaFoldDB" id="A0A0N9XCV3"/>
<accession>A0A0N9XCV3</accession>
<evidence type="ECO:0000313" key="2">
    <source>
        <dbReference type="Proteomes" id="UP000059425"/>
    </source>
</evidence>
<dbReference type="EMBL" id="CP012831">
    <property type="protein sequence ID" value="ALI09283.1"/>
    <property type="molecule type" value="Genomic_DNA"/>
</dbReference>
<gene>
    <name evidence="1" type="ORF">AO356_21540</name>
</gene>
<organism evidence="1 2">
    <name type="scientific">Pseudomonas fluorescens</name>
    <dbReference type="NCBI Taxonomy" id="294"/>
    <lineage>
        <taxon>Bacteria</taxon>
        <taxon>Pseudomonadati</taxon>
        <taxon>Pseudomonadota</taxon>
        <taxon>Gammaproteobacteria</taxon>
        <taxon>Pseudomonadales</taxon>
        <taxon>Pseudomonadaceae</taxon>
        <taxon>Pseudomonas</taxon>
    </lineage>
</organism>
<dbReference type="Proteomes" id="UP000059425">
    <property type="component" value="Chromosome"/>
</dbReference>
<protein>
    <submittedName>
        <fullName evidence="1">Uncharacterized protein</fullName>
    </submittedName>
</protein>
<reference evidence="2" key="1">
    <citation type="submission" date="2015-09" db="EMBL/GenBank/DDBJ databases">
        <title>Whole genome sequence of Pseudomonas fluorescens FW300-N2C3.</title>
        <authorList>
            <person name="Ray J."/>
            <person name="Melnyk R."/>
            <person name="Deutschbauer A."/>
        </authorList>
    </citation>
    <scope>NUCLEOTIDE SEQUENCE [LARGE SCALE GENOMIC DNA]</scope>
    <source>
        <strain evidence="2">FW300-N2C3</strain>
    </source>
</reference>
<sequence length="168" mass="18363">MVTVMGTNYQLKIGKASSGRTNGIDQIWVKRNLQTGAVEEYLIVECKGSVDAHLGDASYGRQMSTRWVFYCLLGLLGTNGNLASTSTSDVYAKKELVNKILLALINPGIPVRGMIVQPMRKSKTDPDSIDVYELGTYSLINEFNVAWQACYGTSSSGPTKQVVTGFRL</sequence>
<reference evidence="1 2" key="2">
    <citation type="journal article" date="2018" name="Nature">
        <title>Mutant phenotypes for thousands of bacterial genes of unknown function.</title>
        <authorList>
            <person name="Price M.N."/>
            <person name="Wetmore K.M."/>
            <person name="Waters R.J."/>
            <person name="Callaghan M."/>
            <person name="Ray J."/>
            <person name="Liu H."/>
            <person name="Kuehl J.V."/>
            <person name="Melnyk R.A."/>
            <person name="Lamson J.S."/>
            <person name="Suh Y."/>
            <person name="Carlson H.K."/>
            <person name="Esquivel Z."/>
            <person name="Sadeeshkumar H."/>
            <person name="Chakraborty R."/>
            <person name="Zane G.M."/>
            <person name="Rubin B.E."/>
            <person name="Wall J.D."/>
            <person name="Visel A."/>
            <person name="Bristow J."/>
            <person name="Blow M.J."/>
            <person name="Arkin A.P."/>
            <person name="Deutschbauer A.M."/>
        </authorList>
    </citation>
    <scope>NUCLEOTIDE SEQUENCE [LARGE SCALE GENOMIC DNA]</scope>
    <source>
        <strain evidence="1 2">FW300-N2C3</strain>
    </source>
</reference>
<evidence type="ECO:0000313" key="1">
    <source>
        <dbReference type="EMBL" id="ALI09283.1"/>
    </source>
</evidence>